<evidence type="ECO:0000313" key="2">
    <source>
        <dbReference type="Proteomes" id="UP000823485"/>
    </source>
</evidence>
<proteinExistence type="predicted"/>
<name>A0ABS2R156_9BACI</name>
<accession>A0ABS2R156</accession>
<comment type="caution">
    <text evidence="1">The sequence shown here is derived from an EMBL/GenBank/DDBJ whole genome shotgun (WGS) entry which is preliminary data.</text>
</comment>
<protein>
    <submittedName>
        <fullName evidence="1">Uncharacterized protein</fullName>
    </submittedName>
</protein>
<sequence length="76" mass="8501">MAYCKKGIKPNSINRKGCVKASVMSSYKPFIVRCSIVRSVSQCGADICHVHAGRVTMRPLVEPTDLVFFFILKDDH</sequence>
<reference evidence="1 2" key="1">
    <citation type="submission" date="2021-01" db="EMBL/GenBank/DDBJ databases">
        <title>Genomic Encyclopedia of Type Strains, Phase IV (KMG-IV): sequencing the most valuable type-strain genomes for metagenomic binning, comparative biology and taxonomic classification.</title>
        <authorList>
            <person name="Goeker M."/>
        </authorList>
    </citation>
    <scope>NUCLEOTIDE SEQUENCE [LARGE SCALE GENOMIC DNA]</scope>
    <source>
        <strain evidence="1 2">DSM 105453</strain>
    </source>
</reference>
<organism evidence="1 2">
    <name type="scientific">Siminovitchia thermophila</name>
    <dbReference type="NCBI Taxonomy" id="1245522"/>
    <lineage>
        <taxon>Bacteria</taxon>
        <taxon>Bacillati</taxon>
        <taxon>Bacillota</taxon>
        <taxon>Bacilli</taxon>
        <taxon>Bacillales</taxon>
        <taxon>Bacillaceae</taxon>
        <taxon>Siminovitchia</taxon>
    </lineage>
</organism>
<gene>
    <name evidence="1" type="ORF">JOC94_000101</name>
</gene>
<dbReference type="EMBL" id="JAFBFH010000001">
    <property type="protein sequence ID" value="MBM7713135.1"/>
    <property type="molecule type" value="Genomic_DNA"/>
</dbReference>
<keyword evidence="2" id="KW-1185">Reference proteome</keyword>
<dbReference type="Proteomes" id="UP000823485">
    <property type="component" value="Unassembled WGS sequence"/>
</dbReference>
<evidence type="ECO:0000313" key="1">
    <source>
        <dbReference type="EMBL" id="MBM7713135.1"/>
    </source>
</evidence>